<protein>
    <recommendedName>
        <fullName evidence="4">Secreted protein</fullName>
    </recommendedName>
</protein>
<reference evidence="3" key="1">
    <citation type="journal article" date="2019" name="Int. J. Syst. Evol. Microbiol.">
        <title>The Global Catalogue of Microorganisms (GCM) 10K type strain sequencing project: providing services to taxonomists for standard genome sequencing and annotation.</title>
        <authorList>
            <consortium name="The Broad Institute Genomics Platform"/>
            <consortium name="The Broad Institute Genome Sequencing Center for Infectious Disease"/>
            <person name="Wu L."/>
            <person name="Ma J."/>
        </authorList>
    </citation>
    <scope>NUCLEOTIDE SEQUENCE [LARGE SCALE GENOMIC DNA]</scope>
    <source>
        <strain evidence="3">JCM 9377</strain>
    </source>
</reference>
<dbReference type="RefSeq" id="WP_344831861.1">
    <property type="nucleotide sequence ID" value="NZ_BAAAUV010000012.1"/>
</dbReference>
<feature type="signal peptide" evidence="1">
    <location>
        <begin position="1"/>
        <end position="28"/>
    </location>
</feature>
<comment type="caution">
    <text evidence="2">The sequence shown here is derived from an EMBL/GenBank/DDBJ whole genome shotgun (WGS) entry which is preliminary data.</text>
</comment>
<evidence type="ECO:0008006" key="4">
    <source>
        <dbReference type="Google" id="ProtNLM"/>
    </source>
</evidence>
<keyword evidence="1" id="KW-0732">Signal</keyword>
<feature type="chain" id="PRO_5046022360" description="Secreted protein" evidence="1">
    <location>
        <begin position="29"/>
        <end position="102"/>
    </location>
</feature>
<gene>
    <name evidence="2" type="ORF">GCM10010468_46610</name>
</gene>
<name>A0ABP6QD89_9ACTN</name>
<keyword evidence="3" id="KW-1185">Reference proteome</keyword>
<dbReference type="Proteomes" id="UP001501237">
    <property type="component" value="Unassembled WGS sequence"/>
</dbReference>
<organism evidence="2 3">
    <name type="scientific">Actinocorallia longicatena</name>
    <dbReference type="NCBI Taxonomy" id="111803"/>
    <lineage>
        <taxon>Bacteria</taxon>
        <taxon>Bacillati</taxon>
        <taxon>Actinomycetota</taxon>
        <taxon>Actinomycetes</taxon>
        <taxon>Streptosporangiales</taxon>
        <taxon>Thermomonosporaceae</taxon>
        <taxon>Actinocorallia</taxon>
    </lineage>
</organism>
<sequence length="102" mass="10712">MRRLANIVIALSVAAAAGVVAFATPAAATTTVNCLLGFHVQTTLTAVRCRDTGGSNAPYRVIAGPVLAVYFCQSRLLDQGEDGELLDIYRSCTRSPIGSPEE</sequence>
<evidence type="ECO:0000256" key="1">
    <source>
        <dbReference type="SAM" id="SignalP"/>
    </source>
</evidence>
<dbReference type="EMBL" id="BAAAUV010000012">
    <property type="protein sequence ID" value="GAA3221482.1"/>
    <property type="molecule type" value="Genomic_DNA"/>
</dbReference>
<evidence type="ECO:0000313" key="3">
    <source>
        <dbReference type="Proteomes" id="UP001501237"/>
    </source>
</evidence>
<accession>A0ABP6QD89</accession>
<proteinExistence type="predicted"/>
<evidence type="ECO:0000313" key="2">
    <source>
        <dbReference type="EMBL" id="GAA3221482.1"/>
    </source>
</evidence>